<keyword evidence="2" id="KW-1185">Reference proteome</keyword>
<gene>
    <name evidence="1" type="ORF">FTOL_12678</name>
</gene>
<dbReference type="AlphaFoldDB" id="A0AAE8ML87"/>
<accession>A0AAE8ML87</accession>
<evidence type="ECO:0000313" key="2">
    <source>
        <dbReference type="Proteomes" id="UP001187734"/>
    </source>
</evidence>
<comment type="caution">
    <text evidence="1">The sequence shown here is derived from an EMBL/GenBank/DDBJ whole genome shotgun (WGS) entry which is preliminary data.</text>
</comment>
<proteinExistence type="predicted"/>
<evidence type="ECO:0000313" key="1">
    <source>
        <dbReference type="EMBL" id="SPJ88784.1"/>
    </source>
</evidence>
<organism evidence="1 2">
    <name type="scientific">Fusarium torulosum</name>
    <dbReference type="NCBI Taxonomy" id="33205"/>
    <lineage>
        <taxon>Eukaryota</taxon>
        <taxon>Fungi</taxon>
        <taxon>Dikarya</taxon>
        <taxon>Ascomycota</taxon>
        <taxon>Pezizomycotina</taxon>
        <taxon>Sordariomycetes</taxon>
        <taxon>Hypocreomycetidae</taxon>
        <taxon>Hypocreales</taxon>
        <taxon>Nectriaceae</taxon>
        <taxon>Fusarium</taxon>
    </lineage>
</organism>
<dbReference type="EMBL" id="ONZP01000636">
    <property type="protein sequence ID" value="SPJ88784.1"/>
    <property type="molecule type" value="Genomic_DNA"/>
</dbReference>
<dbReference type="Proteomes" id="UP001187734">
    <property type="component" value="Unassembled WGS sequence"/>
</dbReference>
<protein>
    <submittedName>
        <fullName evidence="1">Uncharacterized protein</fullName>
    </submittedName>
</protein>
<sequence>MLRRNVHARFIMNNDFTWLNENQPLPESDLPRIIWYPETADESTYEELAYLVPEMKQLAAQALIVCEAYHDFVMLKPKATFDLFPEINNREHTGKFQAFFDDHITEEEE</sequence>
<name>A0AAE8ML87_9HYPO</name>
<reference evidence="1" key="1">
    <citation type="submission" date="2018-03" db="EMBL/GenBank/DDBJ databases">
        <authorList>
            <person name="Guldener U."/>
        </authorList>
    </citation>
    <scope>NUCLEOTIDE SEQUENCE</scope>
</reference>